<dbReference type="InterPro" id="IPR010096">
    <property type="entry name" value="NADH-Q_OxRdtase_suN/2"/>
</dbReference>
<gene>
    <name evidence="6" type="primary">nuoN</name>
    <name evidence="9" type="ORF">SAMN04488047_101670</name>
</gene>
<evidence type="ECO:0000259" key="8">
    <source>
        <dbReference type="Pfam" id="PF00361"/>
    </source>
</evidence>
<dbReference type="HAMAP" id="MF_00445">
    <property type="entry name" value="NDH1_NuoN_1"/>
    <property type="match status" value="1"/>
</dbReference>
<comment type="subunit">
    <text evidence="6">NDH-1 is composed of 14 different subunits. Subunits NuoA, H, J, K, L, M, N constitute the membrane sector of the complex.</text>
</comment>
<evidence type="ECO:0000256" key="6">
    <source>
        <dbReference type="HAMAP-Rule" id="MF_00445"/>
    </source>
</evidence>
<dbReference type="InterPro" id="IPR001750">
    <property type="entry name" value="ND/Mrp_TM"/>
</dbReference>
<dbReference type="GO" id="GO:0042773">
    <property type="term" value="P:ATP synthesis coupled electron transport"/>
    <property type="evidence" value="ECO:0007669"/>
    <property type="project" value="InterPro"/>
</dbReference>
<dbReference type="Pfam" id="PF00361">
    <property type="entry name" value="Proton_antipo_M"/>
    <property type="match status" value="1"/>
</dbReference>
<keyword evidence="10" id="KW-1185">Reference proteome</keyword>
<dbReference type="EMBL" id="FOXA01000001">
    <property type="protein sequence ID" value="SFO97134.1"/>
    <property type="molecule type" value="Genomic_DNA"/>
</dbReference>
<comment type="similarity">
    <text evidence="6">Belongs to the complex I subunit 2 family.</text>
</comment>
<dbReference type="Proteomes" id="UP000199356">
    <property type="component" value="Unassembled WGS sequence"/>
</dbReference>
<reference evidence="9 10" key="1">
    <citation type="submission" date="2016-10" db="EMBL/GenBank/DDBJ databases">
        <authorList>
            <person name="de Groot N.N."/>
        </authorList>
    </citation>
    <scope>NUCLEOTIDE SEQUENCE [LARGE SCALE GENOMIC DNA]</scope>
    <source>
        <strain evidence="9 10">DSM 19547</strain>
    </source>
</reference>
<feature type="transmembrane region" description="Helical" evidence="6">
    <location>
        <begin position="70"/>
        <end position="89"/>
    </location>
</feature>
<keyword evidence="5 6" id="KW-0472">Membrane</keyword>
<keyword evidence="6" id="KW-1278">Translocase</keyword>
<keyword evidence="4 6" id="KW-1133">Transmembrane helix</keyword>
<keyword evidence="6" id="KW-0520">NAD</keyword>
<keyword evidence="6" id="KW-0830">Ubiquinone</keyword>
<keyword evidence="6" id="KW-0813">Transport</keyword>
<evidence type="ECO:0000313" key="10">
    <source>
        <dbReference type="Proteomes" id="UP000199356"/>
    </source>
</evidence>
<dbReference type="GO" id="GO:0005886">
    <property type="term" value="C:plasma membrane"/>
    <property type="evidence" value="ECO:0007669"/>
    <property type="project" value="UniProtKB-SubCell"/>
</dbReference>
<dbReference type="GO" id="GO:0008137">
    <property type="term" value="F:NADH dehydrogenase (ubiquinone) activity"/>
    <property type="evidence" value="ECO:0007669"/>
    <property type="project" value="InterPro"/>
</dbReference>
<dbReference type="OrthoDB" id="9768329at2"/>
<feature type="transmembrane region" description="Helical" evidence="6">
    <location>
        <begin position="288"/>
        <end position="310"/>
    </location>
</feature>
<feature type="transmembrane region" description="Helical" evidence="6">
    <location>
        <begin position="196"/>
        <end position="218"/>
    </location>
</feature>
<comment type="function">
    <text evidence="1 6">NDH-1 shuttles electrons from NADH, via FMN and iron-sulfur (Fe-S) centers, to quinones in the respiratory chain. The immediate electron acceptor for the enzyme in this species is believed to be ubiquinone. Couples the redox reaction to proton translocation (for every two electrons transferred, four hydrogen ions are translocated across the cytoplasmic membrane), and thus conserves the redox energy in a proton gradient.</text>
</comment>
<comment type="catalytic activity">
    <reaction evidence="6">
        <text>a quinone + NADH + 5 H(+)(in) = a quinol + NAD(+) + 4 H(+)(out)</text>
        <dbReference type="Rhea" id="RHEA:57888"/>
        <dbReference type="ChEBI" id="CHEBI:15378"/>
        <dbReference type="ChEBI" id="CHEBI:24646"/>
        <dbReference type="ChEBI" id="CHEBI:57540"/>
        <dbReference type="ChEBI" id="CHEBI:57945"/>
        <dbReference type="ChEBI" id="CHEBI:132124"/>
    </reaction>
</comment>
<feature type="transmembrane region" description="Helical" evidence="6">
    <location>
        <begin position="316"/>
        <end position="337"/>
    </location>
</feature>
<feature type="transmembrane region" description="Helical" evidence="6">
    <location>
        <begin position="431"/>
        <end position="454"/>
    </location>
</feature>
<proteinExistence type="inferred from homology"/>
<dbReference type="NCBIfam" id="TIGR01770">
    <property type="entry name" value="NDH_I_N"/>
    <property type="match status" value="1"/>
</dbReference>
<evidence type="ECO:0000256" key="4">
    <source>
        <dbReference type="ARBA" id="ARBA00022989"/>
    </source>
</evidence>
<evidence type="ECO:0000256" key="7">
    <source>
        <dbReference type="RuleBase" id="RU000320"/>
    </source>
</evidence>
<keyword evidence="6" id="KW-0874">Quinone</keyword>
<organism evidence="9 10">
    <name type="scientific">Tranquillimonas alkanivorans</name>
    <dbReference type="NCBI Taxonomy" id="441119"/>
    <lineage>
        <taxon>Bacteria</taxon>
        <taxon>Pseudomonadati</taxon>
        <taxon>Pseudomonadota</taxon>
        <taxon>Alphaproteobacteria</taxon>
        <taxon>Rhodobacterales</taxon>
        <taxon>Roseobacteraceae</taxon>
        <taxon>Tranquillimonas</taxon>
    </lineage>
</organism>
<dbReference type="AlphaFoldDB" id="A0A1I5LID3"/>
<protein>
    <recommendedName>
        <fullName evidence="6">NADH-quinone oxidoreductase subunit N</fullName>
        <ecNumber evidence="6">7.1.1.-</ecNumber>
    </recommendedName>
    <alternativeName>
        <fullName evidence="6">NADH dehydrogenase I subunit N</fullName>
    </alternativeName>
    <alternativeName>
        <fullName evidence="6">NDH-1 subunit N</fullName>
    </alternativeName>
</protein>
<feature type="domain" description="NADH:quinone oxidoreductase/Mrp antiporter transmembrane" evidence="8">
    <location>
        <begin position="118"/>
        <end position="405"/>
    </location>
</feature>
<feature type="transmembrane region" description="Helical" evidence="6">
    <location>
        <begin position="230"/>
        <end position="250"/>
    </location>
</feature>
<dbReference type="STRING" id="441119.SAMN04488047_101670"/>
<feature type="transmembrane region" description="Helical" evidence="6">
    <location>
        <begin position="101"/>
        <end position="118"/>
    </location>
</feature>
<comment type="subcellular location">
    <subcellularLocation>
        <location evidence="6">Cell membrane</location>
        <topology evidence="6">Multi-pass membrane protein</topology>
    </subcellularLocation>
    <subcellularLocation>
        <location evidence="2">Endomembrane system</location>
        <topology evidence="2">Multi-pass membrane protein</topology>
    </subcellularLocation>
    <subcellularLocation>
        <location evidence="7">Membrane</location>
        <topology evidence="7">Multi-pass membrane protein</topology>
    </subcellularLocation>
</comment>
<feature type="transmembrane region" description="Helical" evidence="6">
    <location>
        <begin position="390"/>
        <end position="410"/>
    </location>
</feature>
<dbReference type="GO" id="GO:0048038">
    <property type="term" value="F:quinone binding"/>
    <property type="evidence" value="ECO:0007669"/>
    <property type="project" value="UniProtKB-KW"/>
</dbReference>
<name>A0A1I5LID3_9RHOB</name>
<feature type="transmembrane region" description="Helical" evidence="6">
    <location>
        <begin position="155"/>
        <end position="176"/>
    </location>
</feature>
<feature type="transmembrane region" description="Helical" evidence="6">
    <location>
        <begin position="6"/>
        <end position="26"/>
    </location>
</feature>
<evidence type="ECO:0000256" key="3">
    <source>
        <dbReference type="ARBA" id="ARBA00022692"/>
    </source>
</evidence>
<evidence type="ECO:0000256" key="2">
    <source>
        <dbReference type="ARBA" id="ARBA00004127"/>
    </source>
</evidence>
<accession>A0A1I5LID3</accession>
<evidence type="ECO:0000313" key="9">
    <source>
        <dbReference type="EMBL" id="SFO97134.1"/>
    </source>
</evidence>
<feature type="transmembrane region" description="Helical" evidence="6">
    <location>
        <begin position="349"/>
        <end position="370"/>
    </location>
</feature>
<dbReference type="GO" id="GO:0050136">
    <property type="term" value="F:NADH dehydrogenase (quinone) (non-electrogenic) activity"/>
    <property type="evidence" value="ECO:0007669"/>
    <property type="project" value="UniProtKB-UniRule"/>
</dbReference>
<evidence type="ECO:0000256" key="1">
    <source>
        <dbReference type="ARBA" id="ARBA00002378"/>
    </source>
</evidence>
<dbReference type="PANTHER" id="PTHR22773">
    <property type="entry name" value="NADH DEHYDROGENASE"/>
    <property type="match status" value="1"/>
</dbReference>
<feature type="transmembrane region" description="Helical" evidence="6">
    <location>
        <begin position="33"/>
        <end position="50"/>
    </location>
</feature>
<dbReference type="RefSeq" id="WP_093417571.1">
    <property type="nucleotide sequence ID" value="NZ_FOXA01000001.1"/>
</dbReference>
<evidence type="ECO:0000256" key="5">
    <source>
        <dbReference type="ARBA" id="ARBA00023136"/>
    </source>
</evidence>
<dbReference type="GO" id="GO:0012505">
    <property type="term" value="C:endomembrane system"/>
    <property type="evidence" value="ECO:0007669"/>
    <property type="project" value="UniProtKB-SubCell"/>
</dbReference>
<sequence>MPVGDLAPELAVLLTAVGVLILAMFLPHRHHAACAWTAVGGLATAGLFALDQLQESRLTFSGTFALDGATGWTRLLILSATALCVLLAPRWFASDRRHGEFYAVLLFSTLGAMAMAGAADLMQLVMGVLLSSITGYTLAAYHRNWAISLEAGMKYFLVGALANALMVIGVVLVMGMMGTTGYEGLAGRPMTDALTLTGLMLLLAGLFFKLGAVPAHAWMPDVAEGAPAPAAAFLTVVPKIAAAVALIRLVQLIPAGDSAVRLLIAIVAAATMTLGNLAALWQTDVRRLIGWSSVSQSGYALMAVAVAGSAVALPALLIFLAAYAAANIAAFGVVTYLRGRTELRDYSGLFGTRPFAATVLVIAFLSLVGIPPLAGFVGKFALFLAALEGGLAWLAVIAVANSVLSLVYYLRVAAPMAFERREDTPQTLGRSAGLATVVAGALIFILSASAGGLWSGANITLLPQPPVEYHSE</sequence>
<keyword evidence="6" id="KW-1003">Cell membrane</keyword>
<keyword evidence="3 6" id="KW-0812">Transmembrane</keyword>
<feature type="transmembrane region" description="Helical" evidence="6">
    <location>
        <begin position="262"/>
        <end position="281"/>
    </location>
</feature>
<feature type="transmembrane region" description="Helical" evidence="6">
    <location>
        <begin position="124"/>
        <end position="143"/>
    </location>
</feature>
<dbReference type="EC" id="7.1.1.-" evidence="6"/>